<dbReference type="CDD" id="cd06915">
    <property type="entry name" value="NTP_transferase_WcbM_like"/>
    <property type="match status" value="1"/>
</dbReference>
<dbReference type="Pfam" id="PF00483">
    <property type="entry name" value="NTP_transferase"/>
    <property type="match status" value="1"/>
</dbReference>
<evidence type="ECO:0000259" key="1">
    <source>
        <dbReference type="Pfam" id="PF00483"/>
    </source>
</evidence>
<dbReference type="EMBL" id="BAABEZ010000014">
    <property type="protein sequence ID" value="GAA4452212.1"/>
    <property type="molecule type" value="Genomic_DNA"/>
</dbReference>
<proteinExistence type="predicted"/>
<reference evidence="3" key="1">
    <citation type="journal article" date="2019" name="Int. J. Syst. Evol. Microbiol.">
        <title>The Global Catalogue of Microorganisms (GCM) 10K type strain sequencing project: providing services to taxonomists for standard genome sequencing and annotation.</title>
        <authorList>
            <consortium name="The Broad Institute Genomics Platform"/>
            <consortium name="The Broad Institute Genome Sequencing Center for Infectious Disease"/>
            <person name="Wu L."/>
            <person name="Ma J."/>
        </authorList>
    </citation>
    <scope>NUCLEOTIDE SEQUENCE [LARGE SCALE GENOMIC DNA]</scope>
    <source>
        <strain evidence="3">JCM 31921</strain>
    </source>
</reference>
<dbReference type="InterPro" id="IPR029044">
    <property type="entry name" value="Nucleotide-diphossugar_trans"/>
</dbReference>
<dbReference type="Gene3D" id="3.90.550.10">
    <property type="entry name" value="Spore Coat Polysaccharide Biosynthesis Protein SpsA, Chain A"/>
    <property type="match status" value="1"/>
</dbReference>
<dbReference type="InterPro" id="IPR005835">
    <property type="entry name" value="NTP_transferase_dom"/>
</dbReference>
<name>A0ABP8MM80_9BACT</name>
<feature type="domain" description="Nucleotidyl transferase" evidence="1">
    <location>
        <begin position="4"/>
        <end position="226"/>
    </location>
</feature>
<evidence type="ECO:0000313" key="3">
    <source>
        <dbReference type="Proteomes" id="UP001501410"/>
    </source>
</evidence>
<keyword evidence="3" id="KW-1185">Reference proteome</keyword>
<comment type="caution">
    <text evidence="2">The sequence shown here is derived from an EMBL/GenBank/DDBJ whole genome shotgun (WGS) entry which is preliminary data.</text>
</comment>
<dbReference type="InterPro" id="IPR050486">
    <property type="entry name" value="Mannose-1P_guanyltransferase"/>
</dbReference>
<organism evidence="2 3">
    <name type="scientific">Rurimicrobium arvi</name>
    <dbReference type="NCBI Taxonomy" id="2049916"/>
    <lineage>
        <taxon>Bacteria</taxon>
        <taxon>Pseudomonadati</taxon>
        <taxon>Bacteroidota</taxon>
        <taxon>Chitinophagia</taxon>
        <taxon>Chitinophagales</taxon>
        <taxon>Chitinophagaceae</taxon>
        <taxon>Rurimicrobium</taxon>
    </lineage>
</organism>
<accession>A0ABP8MM80</accession>
<dbReference type="PANTHER" id="PTHR22572">
    <property type="entry name" value="SUGAR-1-PHOSPHATE GUANYL TRANSFERASE"/>
    <property type="match status" value="1"/>
</dbReference>
<sequence length="236" mass="26388">MECIILAGGLGTRLRSVIGAQPKCMAEVAGKPFLFYLLDYLVAQKCSRVILSLGYMHEVITGHPGLRTFPLIIDFVIEKEPLGTGGGIRLAMNEAREANVAVINGDTMFQVDLSEMLRFHETRHAEVTLALKPMEDFDRYGAVTIDDQQLITAFHEKAFRESGLINGGVYIIERTSFLAKTKDGVFSFEKEYLEPSVPLRRLAGYRADTYFIDIGIPSDFEKAQRDFRSGTISKQP</sequence>
<protein>
    <submittedName>
        <fullName evidence="2">Nucleotidyltransferase family protein</fullName>
    </submittedName>
</protein>
<dbReference type="Proteomes" id="UP001501410">
    <property type="component" value="Unassembled WGS sequence"/>
</dbReference>
<dbReference type="RefSeq" id="WP_344823602.1">
    <property type="nucleotide sequence ID" value="NZ_BAABEZ010000014.1"/>
</dbReference>
<dbReference type="SUPFAM" id="SSF53448">
    <property type="entry name" value="Nucleotide-diphospho-sugar transferases"/>
    <property type="match status" value="1"/>
</dbReference>
<evidence type="ECO:0000313" key="2">
    <source>
        <dbReference type="EMBL" id="GAA4452212.1"/>
    </source>
</evidence>
<gene>
    <name evidence="2" type="ORF">GCM10023092_10830</name>
</gene>